<protein>
    <submittedName>
        <fullName evidence="1">Uncharacterized protein</fullName>
    </submittedName>
</protein>
<proteinExistence type="predicted"/>
<dbReference type="Proteomes" id="UP000095558">
    <property type="component" value="Unassembled WGS sequence"/>
</dbReference>
<evidence type="ECO:0000313" key="2">
    <source>
        <dbReference type="Proteomes" id="UP000095558"/>
    </source>
</evidence>
<organism evidence="1 2">
    <name type="scientific">Clostridium disporicum</name>
    <dbReference type="NCBI Taxonomy" id="84024"/>
    <lineage>
        <taxon>Bacteria</taxon>
        <taxon>Bacillati</taxon>
        <taxon>Bacillota</taxon>
        <taxon>Clostridia</taxon>
        <taxon>Eubacteriales</taxon>
        <taxon>Clostridiaceae</taxon>
        <taxon>Clostridium</taxon>
    </lineage>
</organism>
<dbReference type="EMBL" id="CYZV01000036">
    <property type="protein sequence ID" value="CUO63701.1"/>
    <property type="molecule type" value="Genomic_DNA"/>
</dbReference>
<dbReference type="AlphaFoldDB" id="A0A174GP10"/>
<accession>A0A174GP10</accession>
<name>A0A174GP10_9CLOT</name>
<reference evidence="1 2" key="1">
    <citation type="submission" date="2015-09" db="EMBL/GenBank/DDBJ databases">
        <authorList>
            <consortium name="Pathogen Informatics"/>
        </authorList>
    </citation>
    <scope>NUCLEOTIDE SEQUENCE [LARGE SCALE GENOMIC DNA]</scope>
    <source>
        <strain evidence="1 2">2789STDY5834855</strain>
    </source>
</reference>
<evidence type="ECO:0000313" key="1">
    <source>
        <dbReference type="EMBL" id="CUO63701.1"/>
    </source>
</evidence>
<gene>
    <name evidence="1" type="ORF">ERS852470_02916</name>
</gene>
<sequence>MFLMLVVLFLLGFSAFACAIVGTRAGKRRYD</sequence>